<feature type="transmembrane region" description="Helical" evidence="1">
    <location>
        <begin position="95"/>
        <end position="119"/>
    </location>
</feature>
<dbReference type="AlphaFoldDB" id="A0A9P8DQP9"/>
<feature type="transmembrane region" description="Helical" evidence="1">
    <location>
        <begin position="201"/>
        <end position="219"/>
    </location>
</feature>
<evidence type="ECO:0000256" key="1">
    <source>
        <dbReference type="SAM" id="Phobius"/>
    </source>
</evidence>
<comment type="caution">
    <text evidence="2">The sequence shown here is derived from an EMBL/GenBank/DDBJ whole genome shotgun (WGS) entry which is preliminary data.</text>
</comment>
<keyword evidence="1" id="KW-1133">Transmembrane helix</keyword>
<feature type="transmembrane region" description="Helical" evidence="1">
    <location>
        <begin position="21"/>
        <end position="43"/>
    </location>
</feature>
<organism evidence="2 3">
    <name type="scientific">Fusarium musae</name>
    <dbReference type="NCBI Taxonomy" id="1042133"/>
    <lineage>
        <taxon>Eukaryota</taxon>
        <taxon>Fungi</taxon>
        <taxon>Dikarya</taxon>
        <taxon>Ascomycota</taxon>
        <taxon>Pezizomycotina</taxon>
        <taxon>Sordariomycetes</taxon>
        <taxon>Hypocreomycetidae</taxon>
        <taxon>Hypocreales</taxon>
        <taxon>Nectriaceae</taxon>
        <taxon>Fusarium</taxon>
    </lineage>
</organism>
<protein>
    <submittedName>
        <fullName evidence="2">Uncharacterized protein</fullName>
    </submittedName>
</protein>
<reference evidence="2" key="1">
    <citation type="journal article" date="2021" name="Mol. Plant Microbe Interact.">
        <title>Telomere to telomere genome assembly of Fusarium musae F31, causal agent of crown rot disease of banana.</title>
        <authorList>
            <person name="Degradi L."/>
            <person name="Tava V."/>
            <person name="Kunova A."/>
            <person name="Cortesi P."/>
            <person name="Saracchi M."/>
            <person name="Pasquali M."/>
        </authorList>
    </citation>
    <scope>NUCLEOTIDE SEQUENCE</scope>
    <source>
        <strain evidence="2">F31</strain>
    </source>
</reference>
<evidence type="ECO:0000313" key="3">
    <source>
        <dbReference type="Proteomes" id="UP000827133"/>
    </source>
</evidence>
<name>A0A9P8DQP9_9HYPO</name>
<dbReference type="Proteomes" id="UP000827133">
    <property type="component" value="Unassembled WGS sequence"/>
</dbReference>
<dbReference type="KEGG" id="fmu:J7337_003304"/>
<feature type="transmembrane region" description="Helical" evidence="1">
    <location>
        <begin position="131"/>
        <end position="148"/>
    </location>
</feature>
<evidence type="ECO:0000313" key="2">
    <source>
        <dbReference type="EMBL" id="KAG9506321.1"/>
    </source>
</evidence>
<sequence length="290" mass="32075">MAKPYCQAESAGIDLDIAGQGIVTAYVIQLVLVLFLGLCFKLTTSWIQTFSRIGGSLQKDSSFRATCQWWQTTLSETRFAEAASSAMLDFHESQALFAATISITAIITFDAGIYSVLMAQLLMHRAGERRFYTLFFVVLSWVLMTVITEFQDFNADAFEQHLKQVSTIDACGGNPGPMSFCQGIKGENSYDFFNVTLACRFAIHITTSCLIIEWAVNFAKTRMTGDKIKYTKIGGDSWTIFSFAQTKGAKLSLGVFWATIQLLTVIMIFIGLHEMIELLDMHSAGGGLST</sequence>
<feature type="transmembrane region" description="Helical" evidence="1">
    <location>
        <begin position="251"/>
        <end position="272"/>
    </location>
</feature>
<dbReference type="RefSeq" id="XP_044685320.1">
    <property type="nucleotide sequence ID" value="XM_044821020.1"/>
</dbReference>
<dbReference type="GeneID" id="68311161"/>
<accession>A0A9P8DQP9</accession>
<keyword evidence="1" id="KW-0812">Transmembrane</keyword>
<keyword evidence="1" id="KW-0472">Membrane</keyword>
<dbReference type="EMBL" id="JAHBCI010000002">
    <property type="protein sequence ID" value="KAG9506321.1"/>
    <property type="molecule type" value="Genomic_DNA"/>
</dbReference>
<keyword evidence="3" id="KW-1185">Reference proteome</keyword>
<gene>
    <name evidence="2" type="ORF">J7337_003304</name>
</gene>
<proteinExistence type="predicted"/>